<feature type="transmembrane region" description="Helical" evidence="8">
    <location>
        <begin position="202"/>
        <end position="223"/>
    </location>
</feature>
<reference evidence="10 11" key="1">
    <citation type="journal article" date="2011" name="J. Bacteriol.">
        <title>Complete genome sequence of the type strain Cupriavidus necator N-1.</title>
        <authorList>
            <person name="Poehlein A."/>
            <person name="Kusian B."/>
            <person name="Friedrich B."/>
            <person name="Daniel R."/>
            <person name="Bowien B."/>
        </authorList>
    </citation>
    <scope>NUCLEOTIDE SEQUENCE [LARGE SCALE GENOMIC DNA]</scope>
    <source>
        <strain evidence="11">ATCC 43291 / DSM 13513 / CCUG 52238 / LMG 8453 / N-1</strain>
    </source>
</reference>
<evidence type="ECO:0000256" key="4">
    <source>
        <dbReference type="ARBA" id="ARBA00022692"/>
    </source>
</evidence>
<protein>
    <submittedName>
        <fullName evidence="10">Major facilitator superfamily MFS AAHS family</fullName>
    </submittedName>
</protein>
<dbReference type="Pfam" id="PF00083">
    <property type="entry name" value="Sugar_tr"/>
    <property type="match status" value="1"/>
</dbReference>
<feature type="transmembrane region" description="Helical" evidence="8">
    <location>
        <begin position="437"/>
        <end position="460"/>
    </location>
</feature>
<keyword evidence="6 8" id="KW-0472">Membrane</keyword>
<dbReference type="HOGENOM" id="CLU_001265_46_6_4"/>
<evidence type="ECO:0000256" key="8">
    <source>
        <dbReference type="SAM" id="Phobius"/>
    </source>
</evidence>
<feature type="transmembrane region" description="Helical" evidence="8">
    <location>
        <begin position="503"/>
        <end position="524"/>
    </location>
</feature>
<feature type="transmembrane region" description="Helical" evidence="8">
    <location>
        <begin position="235"/>
        <end position="259"/>
    </location>
</feature>
<dbReference type="InterPro" id="IPR005829">
    <property type="entry name" value="Sugar_transporter_CS"/>
</dbReference>
<comment type="subcellular location">
    <subcellularLocation>
        <location evidence="1">Membrane</location>
        <topology evidence="1">Multi-pass membrane protein</topology>
    </subcellularLocation>
</comment>
<evidence type="ECO:0000256" key="2">
    <source>
        <dbReference type="ARBA" id="ARBA00010992"/>
    </source>
</evidence>
<dbReference type="GO" id="GO:0016020">
    <property type="term" value="C:membrane"/>
    <property type="evidence" value="ECO:0007669"/>
    <property type="project" value="UniProtKB-SubCell"/>
</dbReference>
<dbReference type="InterPro" id="IPR005828">
    <property type="entry name" value="MFS_sugar_transport-like"/>
</dbReference>
<evidence type="ECO:0000256" key="6">
    <source>
        <dbReference type="ARBA" id="ARBA00023136"/>
    </source>
</evidence>
<keyword evidence="4 8" id="KW-0812">Transmembrane</keyword>
<feature type="transmembrane region" description="Helical" evidence="8">
    <location>
        <begin position="177"/>
        <end position="196"/>
    </location>
</feature>
<feature type="transmembrane region" description="Helical" evidence="8">
    <location>
        <begin position="382"/>
        <end position="405"/>
    </location>
</feature>
<dbReference type="GO" id="GO:0022857">
    <property type="term" value="F:transmembrane transporter activity"/>
    <property type="evidence" value="ECO:0007669"/>
    <property type="project" value="InterPro"/>
</dbReference>
<dbReference type="EMBL" id="CP002878">
    <property type="protein sequence ID" value="AEI79660.1"/>
    <property type="molecule type" value="Genomic_DNA"/>
</dbReference>
<feature type="domain" description="Major facilitator superfamily (MFS) profile" evidence="9">
    <location>
        <begin position="111"/>
        <end position="527"/>
    </location>
</feature>
<name>F8GRT0_CUPNN</name>
<keyword evidence="5 8" id="KW-1133">Transmembrane helix</keyword>
<dbReference type="SUPFAM" id="SSF103473">
    <property type="entry name" value="MFS general substrate transporter"/>
    <property type="match status" value="1"/>
</dbReference>
<feature type="transmembrane region" description="Helical" evidence="8">
    <location>
        <begin position="146"/>
        <end position="165"/>
    </location>
</feature>
<evidence type="ECO:0000256" key="3">
    <source>
        <dbReference type="ARBA" id="ARBA00022448"/>
    </source>
</evidence>
<feature type="transmembrane region" description="Helical" evidence="8">
    <location>
        <begin position="343"/>
        <end position="362"/>
    </location>
</feature>
<dbReference type="AlphaFoldDB" id="F8GRT0"/>
<proteinExistence type="inferred from homology"/>
<dbReference type="PANTHER" id="PTHR23511:SF34">
    <property type="entry name" value="SYNAPTIC VESICLE GLYCOPROTEIN 2"/>
    <property type="match status" value="1"/>
</dbReference>
<dbReference type="PROSITE" id="PS00217">
    <property type="entry name" value="SUGAR_TRANSPORT_2"/>
    <property type="match status" value="1"/>
</dbReference>
<evidence type="ECO:0000259" key="9">
    <source>
        <dbReference type="PROSITE" id="PS50850"/>
    </source>
</evidence>
<dbReference type="InterPro" id="IPR036259">
    <property type="entry name" value="MFS_trans_sf"/>
</dbReference>
<dbReference type="Gene3D" id="1.20.1250.20">
    <property type="entry name" value="MFS general substrate transporter like domains"/>
    <property type="match status" value="1"/>
</dbReference>
<dbReference type="PANTHER" id="PTHR23511">
    <property type="entry name" value="SYNAPTIC VESICLE GLYCOPROTEIN 2"/>
    <property type="match status" value="1"/>
</dbReference>
<comment type="similarity">
    <text evidence="2">Belongs to the major facilitator superfamily. Sugar transporter (TC 2.A.1.1) family.</text>
</comment>
<evidence type="ECO:0000313" key="10">
    <source>
        <dbReference type="EMBL" id="AEI79660.1"/>
    </source>
</evidence>
<accession>F8GRT0</accession>
<dbReference type="PROSITE" id="PS50850">
    <property type="entry name" value="MFS"/>
    <property type="match status" value="1"/>
</dbReference>
<feature type="transmembrane region" description="Helical" evidence="8">
    <location>
        <begin position="472"/>
        <end position="497"/>
    </location>
</feature>
<evidence type="ECO:0000313" key="11">
    <source>
        <dbReference type="Proteomes" id="UP000006798"/>
    </source>
</evidence>
<evidence type="ECO:0000256" key="5">
    <source>
        <dbReference type="ARBA" id="ARBA00022989"/>
    </source>
</evidence>
<dbReference type="KEGG" id="cnc:CNE_2c06830"/>
<gene>
    <name evidence="10" type="ordered locus">CNE_2c06830</name>
</gene>
<evidence type="ECO:0000256" key="1">
    <source>
        <dbReference type="ARBA" id="ARBA00004141"/>
    </source>
</evidence>
<sequence>MGRGQGEGWFGKAPRHQNRRPSPLAPLPHAGEGSKPPACRAAPRIKPRHPVLTQRQDAASPGAPVAATAGIVTTADSAGQSAAAARSGPLTRGNIVARIERMPGNAMHIRARLLIGLATFFDGFDVIAIAATLPLLIAQWSLTPGQIGFLIAAPSVGQLVGALLFPGLAERFGRLRSIGWSAGIIGLMSLACGFAPSFEIFALLRIVQGLGLGGELPVAATYINEVTRAHGRGRFVLLYEVVFPIGLMVSNGIGAWLVPHYGWELMYFIGGVPLVLFFILRRVIPESPRWLAEKGRLDEADAALWAFEARARTPLPPLGDTSAYERMAQHPRRRVRDLVSKPYIGRTLAVWMLWATCGFIQYGLSTWLPTVYKTVYHAPLQLALNLAAGASVLGVVGSLVCAMIVDKVGRKPVINVSFLLCALSLVLAGVFHASNVYVVATLCALAMGFLASGFITAYVYTPELYPTSVRAMGCGLGGAWLKLAAIFAPGLIASTIGSGDLSIAFFALSVVPALAAVTVHFLGIETKGRVLEELEV</sequence>
<evidence type="ECO:0000256" key="7">
    <source>
        <dbReference type="SAM" id="MobiDB-lite"/>
    </source>
</evidence>
<feature type="transmembrane region" description="Helical" evidence="8">
    <location>
        <begin position="111"/>
        <end position="140"/>
    </location>
</feature>
<keyword evidence="3" id="KW-0813">Transport</keyword>
<feature type="transmembrane region" description="Helical" evidence="8">
    <location>
        <begin position="412"/>
        <end position="431"/>
    </location>
</feature>
<dbReference type="CDD" id="cd17316">
    <property type="entry name" value="MFS_SV2_like"/>
    <property type="match status" value="1"/>
</dbReference>
<dbReference type="InterPro" id="IPR020846">
    <property type="entry name" value="MFS_dom"/>
</dbReference>
<organism evidence="10 11">
    <name type="scientific">Cupriavidus necator (strain ATCC 43291 / DSM 13513 / CCUG 52238 / LMG 8453 / N-1)</name>
    <name type="common">Ralstonia eutropha</name>
    <dbReference type="NCBI Taxonomy" id="1042878"/>
    <lineage>
        <taxon>Bacteria</taxon>
        <taxon>Pseudomonadati</taxon>
        <taxon>Pseudomonadota</taxon>
        <taxon>Betaproteobacteria</taxon>
        <taxon>Burkholderiales</taxon>
        <taxon>Burkholderiaceae</taxon>
        <taxon>Cupriavidus</taxon>
    </lineage>
</organism>
<feature type="transmembrane region" description="Helical" evidence="8">
    <location>
        <begin position="265"/>
        <end position="284"/>
    </location>
</feature>
<feature type="region of interest" description="Disordered" evidence="7">
    <location>
        <begin position="1"/>
        <end position="43"/>
    </location>
</feature>
<dbReference type="Proteomes" id="UP000006798">
    <property type="component" value="Chromosome 2"/>
</dbReference>